<dbReference type="AlphaFoldDB" id="A0A3G8M7I3"/>
<evidence type="ECO:0000256" key="7">
    <source>
        <dbReference type="ARBA" id="ARBA00023004"/>
    </source>
</evidence>
<dbReference type="GO" id="GO:0042597">
    <property type="term" value="C:periplasmic space"/>
    <property type="evidence" value="ECO:0007669"/>
    <property type="project" value="UniProtKB-SubCell"/>
</dbReference>
<dbReference type="SUPFAM" id="SSF46626">
    <property type="entry name" value="Cytochrome c"/>
    <property type="match status" value="2"/>
</dbReference>
<feature type="binding site" description="covalent" evidence="8">
    <location>
        <position position="234"/>
    </location>
    <ligand>
        <name>heme c</name>
        <dbReference type="ChEBI" id="CHEBI:61717"/>
        <label>2</label>
    </ligand>
</feature>
<keyword evidence="5" id="KW-0574">Periplasm</keyword>
<comment type="cofactor">
    <cofactor evidence="8">
        <name>heme</name>
        <dbReference type="ChEBI" id="CHEBI:30413"/>
    </cofactor>
    <text evidence="8">Binds 2 heme groups.</text>
</comment>
<evidence type="ECO:0000256" key="4">
    <source>
        <dbReference type="ARBA" id="ARBA00022729"/>
    </source>
</evidence>
<evidence type="ECO:0000256" key="1">
    <source>
        <dbReference type="ARBA" id="ARBA00004418"/>
    </source>
</evidence>
<dbReference type="PANTHER" id="PTHR30600">
    <property type="entry name" value="CYTOCHROME C PEROXIDASE-RELATED"/>
    <property type="match status" value="1"/>
</dbReference>
<evidence type="ECO:0000256" key="10">
    <source>
        <dbReference type="SAM" id="SignalP"/>
    </source>
</evidence>
<gene>
    <name evidence="12" type="ORF">EHO51_15045</name>
</gene>
<keyword evidence="7 9" id="KW-0408">Iron</keyword>
<dbReference type="InterPro" id="IPR051395">
    <property type="entry name" value="Cytochrome_c_Peroxidase/MauG"/>
</dbReference>
<feature type="chain" id="PRO_5018153458" evidence="10">
    <location>
        <begin position="21"/>
        <end position="357"/>
    </location>
</feature>
<dbReference type="PROSITE" id="PS51007">
    <property type="entry name" value="CYTC"/>
    <property type="match status" value="2"/>
</dbReference>
<organism evidence="12 13">
    <name type="scientific">Methylocystis rosea</name>
    <dbReference type="NCBI Taxonomy" id="173366"/>
    <lineage>
        <taxon>Bacteria</taxon>
        <taxon>Pseudomonadati</taxon>
        <taxon>Pseudomonadota</taxon>
        <taxon>Alphaproteobacteria</taxon>
        <taxon>Hyphomicrobiales</taxon>
        <taxon>Methylocystaceae</taxon>
        <taxon>Methylocystis</taxon>
    </lineage>
</organism>
<sequence>MRLSSILSLVALLVGGPAFAEAGLRDRAKDLFEPIPTAPPAIPGETATPEKLALGKMLFFEPRLSGSGDVSCADCHNLSMGGVDGGALSGGHNAQLAGREVLTVLNAIFNKAQYWDGRAANLSDQVVNSVMANPKAMLKTRGGPMPINPTEHAIAKQRAVEQFKKIPGYVAAFKQAFPEQSDPVAYDNIGRAIALFEATLITPDAPFDRWLKGDDQALSDAQKDGLKLFIEKGCVTCHNGVNVGGGMYARFGVVKQPTAEFLPPDDLGRFAVTKAVADKYAFKVPSLRNVELTAPYFHTGATFDLKKAVAVMGESQLGVALSGDETDKIVAFLDSLTGRQPEVVLPILPPRTGPPAL</sequence>
<dbReference type="FunFam" id="1.10.760.10:FF:000020">
    <property type="entry name" value="Cytochrome c peroxidase"/>
    <property type="match status" value="1"/>
</dbReference>
<dbReference type="Pfam" id="PF03150">
    <property type="entry name" value="CCP_MauG"/>
    <property type="match status" value="1"/>
</dbReference>
<feature type="signal peptide" evidence="10">
    <location>
        <begin position="1"/>
        <end position="20"/>
    </location>
</feature>
<dbReference type="PANTHER" id="PTHR30600:SF7">
    <property type="entry name" value="CYTOCHROME C PEROXIDASE-RELATED"/>
    <property type="match status" value="1"/>
</dbReference>
<keyword evidence="12" id="KW-0575">Peroxidase</keyword>
<comment type="subcellular location">
    <subcellularLocation>
        <location evidence="1">Periplasm</location>
    </subcellularLocation>
</comment>
<dbReference type="GO" id="GO:0046872">
    <property type="term" value="F:metal ion binding"/>
    <property type="evidence" value="ECO:0007669"/>
    <property type="project" value="UniProtKB-KW"/>
</dbReference>
<keyword evidence="4 10" id="KW-0732">Signal</keyword>
<feature type="binding site" description="axial binding residue" evidence="9">
    <location>
        <position position="92"/>
    </location>
    <ligand>
        <name>heme c</name>
        <dbReference type="ChEBI" id="CHEBI:61717"/>
        <label>1</label>
    </ligand>
    <ligandPart>
        <name>Fe</name>
        <dbReference type="ChEBI" id="CHEBI:18248"/>
    </ligandPart>
</feature>
<evidence type="ECO:0000313" key="13">
    <source>
        <dbReference type="Proteomes" id="UP000273982"/>
    </source>
</evidence>
<keyword evidence="2 8" id="KW-0349">Heme</keyword>
<dbReference type="Proteomes" id="UP000273982">
    <property type="component" value="Chromosome"/>
</dbReference>
<evidence type="ECO:0000256" key="8">
    <source>
        <dbReference type="PIRSR" id="PIRSR000294-1"/>
    </source>
</evidence>
<evidence type="ECO:0000256" key="3">
    <source>
        <dbReference type="ARBA" id="ARBA00022723"/>
    </source>
</evidence>
<comment type="PTM">
    <text evidence="8">Binds 2 heme groups per subunit.</text>
</comment>
<dbReference type="InterPro" id="IPR036909">
    <property type="entry name" value="Cyt_c-like_dom_sf"/>
</dbReference>
<dbReference type="KEGG" id="mros:EHO51_15045"/>
<evidence type="ECO:0000256" key="6">
    <source>
        <dbReference type="ARBA" id="ARBA00023002"/>
    </source>
</evidence>
<dbReference type="PIRSF" id="PIRSF000294">
    <property type="entry name" value="Cytochrome-c_peroxidase"/>
    <property type="match status" value="1"/>
</dbReference>
<dbReference type="InterPro" id="IPR009056">
    <property type="entry name" value="Cyt_c-like_dom"/>
</dbReference>
<feature type="binding site" description="covalent" evidence="8">
    <location>
        <position position="237"/>
    </location>
    <ligand>
        <name>heme c</name>
        <dbReference type="ChEBI" id="CHEBI:61717"/>
        <label>2</label>
    </ligand>
</feature>
<keyword evidence="3 9" id="KW-0479">Metal-binding</keyword>
<feature type="binding site" description="axial binding residue" evidence="9">
    <location>
        <position position="76"/>
    </location>
    <ligand>
        <name>heme c</name>
        <dbReference type="ChEBI" id="CHEBI:61717"/>
        <label>1</label>
    </ligand>
    <ligandPart>
        <name>Fe</name>
        <dbReference type="ChEBI" id="CHEBI:18248"/>
    </ligandPart>
</feature>
<dbReference type="GO" id="GO:0009055">
    <property type="term" value="F:electron transfer activity"/>
    <property type="evidence" value="ECO:0007669"/>
    <property type="project" value="InterPro"/>
</dbReference>
<feature type="domain" description="Cytochrome c" evidence="11">
    <location>
        <begin position="50"/>
        <end position="174"/>
    </location>
</feature>
<feature type="binding site" description="axial binding residue" evidence="9">
    <location>
        <position position="238"/>
    </location>
    <ligand>
        <name>heme c</name>
        <dbReference type="ChEBI" id="CHEBI:61717"/>
        <label>2</label>
    </ligand>
    <ligandPart>
        <name>Fe</name>
        <dbReference type="ChEBI" id="CHEBI:18248"/>
    </ligandPart>
</feature>
<reference evidence="12 13" key="1">
    <citation type="submission" date="2018-11" db="EMBL/GenBank/DDBJ databases">
        <title>Genome squencing of methanotrophic bacteria isolated from alkaline groundwater in Korea.</title>
        <authorList>
            <person name="Nguyen L.N."/>
        </authorList>
    </citation>
    <scope>NUCLEOTIDE SEQUENCE [LARGE SCALE GENOMIC DNA]</scope>
    <source>
        <strain evidence="12 13">GW6</strain>
    </source>
</reference>
<evidence type="ECO:0000256" key="2">
    <source>
        <dbReference type="ARBA" id="ARBA00022617"/>
    </source>
</evidence>
<protein>
    <submittedName>
        <fullName evidence="12">Cytochrome C peroxidase</fullName>
    </submittedName>
</protein>
<feature type="binding site" description="covalent" evidence="8">
    <location>
        <position position="75"/>
    </location>
    <ligand>
        <name>heme c</name>
        <dbReference type="ChEBI" id="CHEBI:61717"/>
        <label>1</label>
    </ligand>
</feature>
<proteinExistence type="predicted"/>
<feature type="binding site" description="covalent" evidence="8">
    <location>
        <position position="72"/>
    </location>
    <ligand>
        <name>heme c</name>
        <dbReference type="ChEBI" id="CHEBI:61717"/>
        <label>1</label>
    </ligand>
</feature>
<feature type="binding site" description="axial binding residue" evidence="9">
    <location>
        <position position="312"/>
    </location>
    <ligand>
        <name>heme c</name>
        <dbReference type="ChEBI" id="CHEBI:61717"/>
        <label>2</label>
    </ligand>
    <ligandPart>
        <name>Fe</name>
        <dbReference type="ChEBI" id="CHEBI:18248"/>
    </ligandPart>
</feature>
<evidence type="ECO:0000313" key="12">
    <source>
        <dbReference type="EMBL" id="AZG77943.1"/>
    </source>
</evidence>
<accession>A0A3G8M7I3</accession>
<keyword evidence="6" id="KW-0560">Oxidoreductase</keyword>
<dbReference type="InterPro" id="IPR004852">
    <property type="entry name" value="Di-haem_cyt_c_peroxidsae"/>
</dbReference>
<dbReference type="RefSeq" id="WP_124739573.1">
    <property type="nucleotide sequence ID" value="NZ_CP034086.1"/>
</dbReference>
<dbReference type="EMBL" id="CP034086">
    <property type="protein sequence ID" value="AZG77943.1"/>
    <property type="molecule type" value="Genomic_DNA"/>
</dbReference>
<dbReference type="GO" id="GO:0020037">
    <property type="term" value="F:heme binding"/>
    <property type="evidence" value="ECO:0007669"/>
    <property type="project" value="InterPro"/>
</dbReference>
<name>A0A3G8M7I3_9HYPH</name>
<feature type="domain" description="Cytochrome c" evidence="11">
    <location>
        <begin position="220"/>
        <end position="337"/>
    </location>
</feature>
<dbReference type="GO" id="GO:0004130">
    <property type="term" value="F:cytochrome-c peroxidase activity"/>
    <property type="evidence" value="ECO:0007669"/>
    <property type="project" value="TreeGrafter"/>
</dbReference>
<evidence type="ECO:0000256" key="9">
    <source>
        <dbReference type="PIRSR" id="PIRSR000294-2"/>
    </source>
</evidence>
<dbReference type="InterPro" id="IPR026259">
    <property type="entry name" value="MauG/Cytc_peroxidase"/>
</dbReference>
<evidence type="ECO:0000256" key="5">
    <source>
        <dbReference type="ARBA" id="ARBA00022764"/>
    </source>
</evidence>
<dbReference type="Gene3D" id="1.10.760.10">
    <property type="entry name" value="Cytochrome c-like domain"/>
    <property type="match status" value="2"/>
</dbReference>
<evidence type="ECO:0000259" key="11">
    <source>
        <dbReference type="PROSITE" id="PS51007"/>
    </source>
</evidence>